<feature type="domain" description="HTH gntR-type" evidence="4">
    <location>
        <begin position="24"/>
        <end position="92"/>
    </location>
</feature>
<evidence type="ECO:0000313" key="6">
    <source>
        <dbReference type="Proteomes" id="UP001597120"/>
    </source>
</evidence>
<comment type="caution">
    <text evidence="5">The sequence shown here is derived from an EMBL/GenBank/DDBJ whole genome shotgun (WGS) entry which is preliminary data.</text>
</comment>
<sequence>MRQENGVEVGMMRIPVTITNDSGKPLYHQIKEQLRAMILSRYLPEGMLLPSIREFAADLSCSVITIRRVYQDLEQEGLLYTRQGTGTFVARVSEEERERFRNVAVYEAFRQAVETGRQVQCSSDEMRSILDELLQETEPN</sequence>
<dbReference type="PROSITE" id="PS50949">
    <property type="entry name" value="HTH_GNTR"/>
    <property type="match status" value="1"/>
</dbReference>
<evidence type="ECO:0000259" key="4">
    <source>
        <dbReference type="PROSITE" id="PS50949"/>
    </source>
</evidence>
<dbReference type="PANTHER" id="PTHR38445:SF9">
    <property type="entry name" value="HTH-TYPE TRANSCRIPTIONAL REPRESSOR YTRA"/>
    <property type="match status" value="1"/>
</dbReference>
<dbReference type="InterPro" id="IPR036388">
    <property type="entry name" value="WH-like_DNA-bd_sf"/>
</dbReference>
<keyword evidence="1" id="KW-0805">Transcription regulation</keyword>
<dbReference type="InterPro" id="IPR036390">
    <property type="entry name" value="WH_DNA-bd_sf"/>
</dbReference>
<keyword evidence="3" id="KW-0804">Transcription</keyword>
<accession>A0ABW3D5T3</accession>
<dbReference type="EMBL" id="JBHTIU010000002">
    <property type="protein sequence ID" value="MFD0867708.1"/>
    <property type="molecule type" value="Genomic_DNA"/>
</dbReference>
<evidence type="ECO:0000256" key="2">
    <source>
        <dbReference type="ARBA" id="ARBA00023125"/>
    </source>
</evidence>
<dbReference type="SUPFAM" id="SSF46785">
    <property type="entry name" value="Winged helix' DNA-binding domain"/>
    <property type="match status" value="1"/>
</dbReference>
<keyword evidence="2" id="KW-0238">DNA-binding</keyword>
<dbReference type="Proteomes" id="UP001597120">
    <property type="component" value="Unassembled WGS sequence"/>
</dbReference>
<protein>
    <submittedName>
        <fullName evidence="5">GntR family transcriptional regulator</fullName>
    </submittedName>
</protein>
<gene>
    <name evidence="5" type="ORF">ACFQ03_00920</name>
</gene>
<organism evidence="5 6">
    <name type="scientific">Paenibacillus residui</name>
    <dbReference type="NCBI Taxonomy" id="629724"/>
    <lineage>
        <taxon>Bacteria</taxon>
        <taxon>Bacillati</taxon>
        <taxon>Bacillota</taxon>
        <taxon>Bacilli</taxon>
        <taxon>Bacillales</taxon>
        <taxon>Paenibacillaceae</taxon>
        <taxon>Paenibacillus</taxon>
    </lineage>
</organism>
<reference evidence="6" key="1">
    <citation type="journal article" date="2019" name="Int. J. Syst. Evol. Microbiol.">
        <title>The Global Catalogue of Microorganisms (GCM) 10K type strain sequencing project: providing services to taxonomists for standard genome sequencing and annotation.</title>
        <authorList>
            <consortium name="The Broad Institute Genomics Platform"/>
            <consortium name="The Broad Institute Genome Sequencing Center for Infectious Disease"/>
            <person name="Wu L."/>
            <person name="Ma J."/>
        </authorList>
    </citation>
    <scope>NUCLEOTIDE SEQUENCE [LARGE SCALE GENOMIC DNA]</scope>
    <source>
        <strain evidence="6">CCUG 57263</strain>
    </source>
</reference>
<dbReference type="CDD" id="cd07377">
    <property type="entry name" value="WHTH_GntR"/>
    <property type="match status" value="1"/>
</dbReference>
<evidence type="ECO:0000313" key="5">
    <source>
        <dbReference type="EMBL" id="MFD0867708.1"/>
    </source>
</evidence>
<dbReference type="RefSeq" id="WP_379285505.1">
    <property type="nucleotide sequence ID" value="NZ_JBHTIU010000002.1"/>
</dbReference>
<proteinExistence type="predicted"/>
<dbReference type="Pfam" id="PF00392">
    <property type="entry name" value="GntR"/>
    <property type="match status" value="1"/>
</dbReference>
<name>A0ABW3D5T3_9BACL</name>
<keyword evidence="6" id="KW-1185">Reference proteome</keyword>
<dbReference type="SMART" id="SM00345">
    <property type="entry name" value="HTH_GNTR"/>
    <property type="match status" value="1"/>
</dbReference>
<evidence type="ECO:0000256" key="1">
    <source>
        <dbReference type="ARBA" id="ARBA00023015"/>
    </source>
</evidence>
<evidence type="ECO:0000256" key="3">
    <source>
        <dbReference type="ARBA" id="ARBA00023163"/>
    </source>
</evidence>
<dbReference type="InterPro" id="IPR000524">
    <property type="entry name" value="Tscrpt_reg_HTH_GntR"/>
</dbReference>
<dbReference type="PANTHER" id="PTHR38445">
    <property type="entry name" value="HTH-TYPE TRANSCRIPTIONAL REPRESSOR YTRA"/>
    <property type="match status" value="1"/>
</dbReference>
<dbReference type="Gene3D" id="1.10.10.10">
    <property type="entry name" value="Winged helix-like DNA-binding domain superfamily/Winged helix DNA-binding domain"/>
    <property type="match status" value="1"/>
</dbReference>